<dbReference type="CDD" id="cd02440">
    <property type="entry name" value="AdoMet_MTases"/>
    <property type="match status" value="1"/>
</dbReference>
<evidence type="ECO:0000256" key="7">
    <source>
        <dbReference type="ARBA" id="ARBA00023042"/>
    </source>
</evidence>
<dbReference type="STRING" id="188477.A0A433UAH5"/>
<evidence type="ECO:0000256" key="11">
    <source>
        <dbReference type="PIRSR" id="PIRSR028762-1"/>
    </source>
</evidence>
<evidence type="ECO:0000256" key="10">
    <source>
        <dbReference type="PIRNR" id="PIRNR028762"/>
    </source>
</evidence>
<gene>
    <name evidence="15" type="ORF">EGW08_001411</name>
</gene>
<dbReference type="PANTHER" id="PTHR12189:SF2">
    <property type="entry name" value="MRNA CAP GUANINE-N7 METHYLTRANSFERASE"/>
    <property type="match status" value="1"/>
</dbReference>
<feature type="site" description="mRNA cap binding" evidence="12">
    <location>
        <position position="83"/>
    </location>
</feature>
<dbReference type="GO" id="GO:0004482">
    <property type="term" value="F:mRNA 5'-cap (guanine-N7-)-methyltransferase activity"/>
    <property type="evidence" value="ECO:0007669"/>
    <property type="project" value="UniProtKB-EC"/>
</dbReference>
<dbReference type="PROSITE" id="PS51562">
    <property type="entry name" value="RNA_CAP0_MT"/>
    <property type="match status" value="1"/>
</dbReference>
<feature type="binding site" evidence="11">
    <location>
        <position position="129"/>
    </location>
    <ligand>
        <name>S-adenosyl-L-methionine</name>
        <dbReference type="ChEBI" id="CHEBI:59789"/>
    </ligand>
</feature>
<dbReference type="GO" id="GO:0003723">
    <property type="term" value="F:RNA binding"/>
    <property type="evidence" value="ECO:0007669"/>
    <property type="project" value="UniProtKB-KW"/>
</dbReference>
<protein>
    <recommendedName>
        <fullName evidence="10">mRNA cap guanine-N(7) methyltransferase</fullName>
        <ecNumber evidence="10">2.1.1.56</ecNumber>
    </recommendedName>
    <alternativeName>
        <fullName evidence="10">mRNA (guanine-N(7))-methyltransferase</fullName>
    </alternativeName>
    <alternativeName>
        <fullName evidence="10">mRNA cap methyltransferase</fullName>
    </alternativeName>
</protein>
<reference evidence="15 16" key="1">
    <citation type="submission" date="2019-01" db="EMBL/GenBank/DDBJ databases">
        <title>A draft genome assembly of the solar-powered sea slug Elysia chlorotica.</title>
        <authorList>
            <person name="Cai H."/>
            <person name="Li Q."/>
            <person name="Fang X."/>
            <person name="Li J."/>
            <person name="Curtis N.E."/>
            <person name="Altenburger A."/>
            <person name="Shibata T."/>
            <person name="Feng M."/>
            <person name="Maeda T."/>
            <person name="Schwartz J.A."/>
            <person name="Shigenobu S."/>
            <person name="Lundholm N."/>
            <person name="Nishiyama T."/>
            <person name="Yang H."/>
            <person name="Hasebe M."/>
            <person name="Li S."/>
            <person name="Pierce S.K."/>
            <person name="Wang J."/>
        </authorList>
    </citation>
    <scope>NUCLEOTIDE SEQUENCE [LARGE SCALE GENOMIC DNA]</scope>
    <source>
        <strain evidence="15">EC2010</strain>
        <tissue evidence="15">Whole organism of an adult</tissue>
    </source>
</reference>
<dbReference type="Gene3D" id="3.40.50.150">
    <property type="entry name" value="Vaccinia Virus protein VP39"/>
    <property type="match status" value="1"/>
</dbReference>
<evidence type="ECO:0000256" key="13">
    <source>
        <dbReference type="SAM" id="MobiDB-lite"/>
    </source>
</evidence>
<dbReference type="InterPro" id="IPR029063">
    <property type="entry name" value="SAM-dependent_MTases_sf"/>
</dbReference>
<dbReference type="PIRSF" id="PIRSF028762">
    <property type="entry name" value="ABD1"/>
    <property type="match status" value="1"/>
</dbReference>
<dbReference type="InterPro" id="IPR004971">
    <property type="entry name" value="mRNA_G-N7_MeTrfase_dom"/>
</dbReference>
<evidence type="ECO:0000256" key="2">
    <source>
        <dbReference type="ARBA" id="ARBA00022603"/>
    </source>
</evidence>
<keyword evidence="16" id="KW-1185">Reference proteome</keyword>
<dbReference type="GO" id="GO:0005634">
    <property type="term" value="C:nucleus"/>
    <property type="evidence" value="ECO:0007669"/>
    <property type="project" value="UniProtKB-SubCell"/>
</dbReference>
<dbReference type="InterPro" id="IPR016899">
    <property type="entry name" value="mRNA_G-N7_MeTrfase_euk"/>
</dbReference>
<keyword evidence="3 10" id="KW-0507">mRNA processing</keyword>
<dbReference type="EC" id="2.1.1.56" evidence="10"/>
<evidence type="ECO:0000259" key="14">
    <source>
        <dbReference type="PROSITE" id="PS51562"/>
    </source>
</evidence>
<feature type="site" description="mRNA cap binding" evidence="12">
    <location>
        <position position="156"/>
    </location>
</feature>
<evidence type="ECO:0000313" key="15">
    <source>
        <dbReference type="EMBL" id="RUS90792.1"/>
    </source>
</evidence>
<dbReference type="SUPFAM" id="SSF53335">
    <property type="entry name" value="S-adenosyl-L-methionine-dependent methyltransferases"/>
    <property type="match status" value="1"/>
</dbReference>
<feature type="region of interest" description="Disordered" evidence="13">
    <location>
        <begin position="360"/>
        <end position="389"/>
    </location>
</feature>
<keyword evidence="7 10" id="KW-0506">mRNA capping</keyword>
<evidence type="ECO:0000256" key="4">
    <source>
        <dbReference type="ARBA" id="ARBA00022679"/>
    </source>
</evidence>
<keyword evidence="8 10" id="KW-0539">Nucleus</keyword>
<evidence type="ECO:0000256" key="1">
    <source>
        <dbReference type="ARBA" id="ARBA00004123"/>
    </source>
</evidence>
<feature type="binding site" evidence="12">
    <location>
        <begin position="44"/>
        <end position="45"/>
    </location>
    <ligand>
        <name>mRNA</name>
        <dbReference type="ChEBI" id="CHEBI:33699"/>
    </ligand>
</feature>
<feature type="site" description="mRNA cap binding" evidence="12">
    <location>
        <position position="345"/>
    </location>
</feature>
<comment type="subcellular location">
    <subcellularLocation>
        <location evidence="1 10">Nucleus</location>
    </subcellularLocation>
</comment>
<evidence type="ECO:0000256" key="6">
    <source>
        <dbReference type="ARBA" id="ARBA00022884"/>
    </source>
</evidence>
<comment type="caution">
    <text evidence="15">The sequence shown here is derived from an EMBL/GenBank/DDBJ whole genome shotgun (WGS) entry which is preliminary data.</text>
</comment>
<comment type="similarity">
    <text evidence="10">Belongs to the class I-like SAM-binding methyltransferase superfamily. mRNA cap 0 methyltransferase family.</text>
</comment>
<feature type="domain" description="MRNA cap 0 methyltransferase" evidence="14">
    <location>
        <begin position="35"/>
        <end position="353"/>
    </location>
</feature>
<feature type="binding site" evidence="11">
    <location>
        <position position="96"/>
    </location>
    <ligand>
        <name>S-adenosyl-L-methionine</name>
        <dbReference type="ChEBI" id="CHEBI:59789"/>
    </ligand>
</feature>
<dbReference type="PANTHER" id="PTHR12189">
    <property type="entry name" value="MRNA GUANINE-7- METHYLTRANSFERASE"/>
    <property type="match status" value="1"/>
</dbReference>
<name>A0A433UAH5_ELYCH</name>
<feature type="site" description="mRNA cap binding" evidence="12">
    <location>
        <position position="240"/>
    </location>
</feature>
<organism evidence="15 16">
    <name type="scientific">Elysia chlorotica</name>
    <name type="common">Eastern emerald elysia</name>
    <name type="synonym">Sea slug</name>
    <dbReference type="NCBI Taxonomy" id="188477"/>
    <lineage>
        <taxon>Eukaryota</taxon>
        <taxon>Metazoa</taxon>
        <taxon>Spiralia</taxon>
        <taxon>Lophotrochozoa</taxon>
        <taxon>Mollusca</taxon>
        <taxon>Gastropoda</taxon>
        <taxon>Heterobranchia</taxon>
        <taxon>Euthyneura</taxon>
        <taxon>Panpulmonata</taxon>
        <taxon>Sacoglossa</taxon>
        <taxon>Placobranchoidea</taxon>
        <taxon>Plakobranchidae</taxon>
        <taxon>Elysia</taxon>
    </lineage>
</organism>
<evidence type="ECO:0000256" key="8">
    <source>
        <dbReference type="ARBA" id="ARBA00023242"/>
    </source>
</evidence>
<keyword evidence="2 10" id="KW-0489">Methyltransferase</keyword>
<dbReference type="AlphaFoldDB" id="A0A433UAH5"/>
<evidence type="ECO:0000256" key="12">
    <source>
        <dbReference type="PIRSR" id="PIRSR028762-2"/>
    </source>
</evidence>
<evidence type="ECO:0000313" key="16">
    <source>
        <dbReference type="Proteomes" id="UP000271974"/>
    </source>
</evidence>
<comment type="catalytic activity">
    <reaction evidence="9">
        <text>a 5'-end (5'-triphosphoguanosine)-ribonucleoside in mRNA + S-adenosyl-L-methionine = a 5'-end (N(7)-methyl 5'-triphosphoguanosine)-ribonucleoside in mRNA + S-adenosyl-L-homocysteine</text>
        <dbReference type="Rhea" id="RHEA:67008"/>
        <dbReference type="Rhea" id="RHEA-COMP:17166"/>
        <dbReference type="Rhea" id="RHEA-COMP:17167"/>
        <dbReference type="ChEBI" id="CHEBI:57856"/>
        <dbReference type="ChEBI" id="CHEBI:59789"/>
        <dbReference type="ChEBI" id="CHEBI:156461"/>
        <dbReference type="ChEBI" id="CHEBI:167617"/>
        <dbReference type="EC" id="2.1.1.56"/>
    </reaction>
</comment>
<sequence length="389" mass="43734">MMAAVPGSGSGDHSQTVANHYNKLEESGLEQRSRSRIFYLRNFNNWIKSVLIARTLEKLRVKDSQRTISVLDLCSGKGGDLLKWKKGKIDNLVCADIAATSVEQSEIRYNDNRQREGNRLYKAEFIVADCTKERLKDKYKNPDQSFDLVSCQFSFHYCFESYSQALMMLRNASECLRVGGYFIGTTPNSNELIRRLRKSTDNSFGNEVYNISFSQKDKTNFPLFGAMYNFHLEGVVDCPEFLVYFPVLERLASLFGLKLVKKWSFSEFFKQNLTHKESLSLLSAMQALEPFPSVGGTEPMSANKDDYKCAHEFLSSLSESHTQDSRRPLKIGTLSQAEWDAATIYLVFVFEKVGDMSPSFAAAPDSQSHTSASLSANRSSAGDGNKPGS</sequence>
<feature type="compositionally biased region" description="Polar residues" evidence="13">
    <location>
        <begin position="365"/>
        <end position="389"/>
    </location>
</feature>
<dbReference type="OrthoDB" id="10248867at2759"/>
<evidence type="ECO:0000256" key="5">
    <source>
        <dbReference type="ARBA" id="ARBA00022691"/>
    </source>
</evidence>
<feature type="site" description="mRNA cap binding" evidence="12">
    <location>
        <position position="108"/>
    </location>
</feature>
<accession>A0A433UAH5</accession>
<feature type="binding site" evidence="11">
    <location>
        <position position="152"/>
    </location>
    <ligand>
        <name>S-adenosyl-L-methionine</name>
        <dbReference type="ChEBI" id="CHEBI:59789"/>
    </ligand>
</feature>
<evidence type="ECO:0000256" key="9">
    <source>
        <dbReference type="ARBA" id="ARBA00044712"/>
    </source>
</evidence>
<feature type="binding site" evidence="11">
    <location>
        <position position="74"/>
    </location>
    <ligand>
        <name>S-adenosyl-L-methionine</name>
        <dbReference type="ChEBI" id="CHEBI:59789"/>
    </ligand>
</feature>
<feature type="binding site" evidence="11">
    <location>
        <position position="157"/>
    </location>
    <ligand>
        <name>S-adenosyl-L-methionine</name>
        <dbReference type="ChEBI" id="CHEBI:59789"/>
    </ligand>
</feature>
<keyword evidence="4 10" id="KW-0808">Transferase</keyword>
<evidence type="ECO:0000256" key="3">
    <source>
        <dbReference type="ARBA" id="ARBA00022664"/>
    </source>
</evidence>
<feature type="site" description="mRNA cap binding" evidence="12">
    <location>
        <position position="77"/>
    </location>
</feature>
<keyword evidence="6 10" id="KW-0694">RNA-binding</keyword>
<dbReference type="InterPro" id="IPR039753">
    <property type="entry name" value="RG7MT1"/>
</dbReference>
<keyword evidence="5 10" id="KW-0949">S-adenosyl-L-methionine</keyword>
<dbReference type="EMBL" id="RQTK01000024">
    <property type="protein sequence ID" value="RUS90792.1"/>
    <property type="molecule type" value="Genomic_DNA"/>
</dbReference>
<dbReference type="Proteomes" id="UP000271974">
    <property type="component" value="Unassembled WGS sequence"/>
</dbReference>
<proteinExistence type="inferred from homology"/>
<dbReference type="Pfam" id="PF03291">
    <property type="entry name" value="mRNA_G-N7_MeTrfase"/>
    <property type="match status" value="1"/>
</dbReference>
<feature type="binding site" evidence="11">
    <location>
        <position position="48"/>
    </location>
    <ligand>
        <name>S-adenosyl-L-methionine</name>
        <dbReference type="ChEBI" id="CHEBI:59789"/>
    </ligand>
</feature>